<evidence type="ECO:0000259" key="2">
    <source>
        <dbReference type="PROSITE" id="PS50110"/>
    </source>
</evidence>
<dbReference type="CDD" id="cd01948">
    <property type="entry name" value="EAL"/>
    <property type="match status" value="1"/>
</dbReference>
<feature type="modified residue" description="4-aspartylphosphate" evidence="1">
    <location>
        <position position="88"/>
    </location>
</feature>
<dbReference type="RefSeq" id="WP_206294444.1">
    <property type="nucleotide sequence ID" value="NZ_CP063458.1"/>
</dbReference>
<dbReference type="PROSITE" id="PS50110">
    <property type="entry name" value="RESPONSE_REGULATORY"/>
    <property type="match status" value="1"/>
</dbReference>
<evidence type="ECO:0000259" key="4">
    <source>
        <dbReference type="PROSITE" id="PS50887"/>
    </source>
</evidence>
<dbReference type="SMART" id="SM00267">
    <property type="entry name" value="GGDEF"/>
    <property type="match status" value="1"/>
</dbReference>
<dbReference type="Proteomes" id="UP000593765">
    <property type="component" value="Chromosome"/>
</dbReference>
<dbReference type="PROSITE" id="PS50883">
    <property type="entry name" value="EAL"/>
    <property type="match status" value="1"/>
</dbReference>
<protein>
    <submittedName>
        <fullName evidence="5">EAL domain-containing protein</fullName>
    </submittedName>
</protein>
<dbReference type="Gene3D" id="3.40.50.2300">
    <property type="match status" value="1"/>
</dbReference>
<dbReference type="NCBIfam" id="TIGR00254">
    <property type="entry name" value="GGDEF"/>
    <property type="match status" value="1"/>
</dbReference>
<dbReference type="Gene3D" id="3.20.20.450">
    <property type="entry name" value="EAL domain"/>
    <property type="match status" value="1"/>
</dbReference>
<evidence type="ECO:0000313" key="5">
    <source>
        <dbReference type="EMBL" id="QOV91247.1"/>
    </source>
</evidence>
<feature type="domain" description="GGDEF" evidence="4">
    <location>
        <begin position="244"/>
        <end position="384"/>
    </location>
</feature>
<dbReference type="GO" id="GO:0000160">
    <property type="term" value="P:phosphorelay signal transduction system"/>
    <property type="evidence" value="ECO:0007669"/>
    <property type="project" value="InterPro"/>
</dbReference>
<dbReference type="Pfam" id="PF00563">
    <property type="entry name" value="EAL"/>
    <property type="match status" value="1"/>
</dbReference>
<keyword evidence="6" id="KW-1185">Reference proteome</keyword>
<dbReference type="InterPro" id="IPR029787">
    <property type="entry name" value="Nucleotide_cyclase"/>
</dbReference>
<evidence type="ECO:0000256" key="1">
    <source>
        <dbReference type="PROSITE-ProRule" id="PRU00169"/>
    </source>
</evidence>
<dbReference type="Gene3D" id="3.30.70.270">
    <property type="match status" value="1"/>
</dbReference>
<dbReference type="InterPro" id="IPR011006">
    <property type="entry name" value="CheY-like_superfamily"/>
</dbReference>
<gene>
    <name evidence="5" type="ORF">IPV69_07780</name>
</gene>
<dbReference type="PROSITE" id="PS50887">
    <property type="entry name" value="GGDEF"/>
    <property type="match status" value="1"/>
</dbReference>
<feature type="domain" description="Response regulatory" evidence="2">
    <location>
        <begin position="9"/>
        <end position="157"/>
    </location>
</feature>
<proteinExistence type="predicted"/>
<dbReference type="InterPro" id="IPR035919">
    <property type="entry name" value="EAL_sf"/>
</dbReference>
<dbReference type="PANTHER" id="PTHR44757">
    <property type="entry name" value="DIGUANYLATE CYCLASE DGCP"/>
    <property type="match status" value="1"/>
</dbReference>
<keyword evidence="1" id="KW-0597">Phosphoprotein</keyword>
<reference evidence="5 6" key="1">
    <citation type="submission" date="2020-10" db="EMBL/GenBank/DDBJ databases">
        <title>Wide distribution of Phycisphaera-like planctomycetes from WD2101 soil group in peatlands and genome analysis of the first cultivated representative.</title>
        <authorList>
            <person name="Dedysh S.N."/>
            <person name="Beletsky A.V."/>
            <person name="Ivanova A."/>
            <person name="Kulichevskaya I.S."/>
            <person name="Suzina N.E."/>
            <person name="Philippov D.A."/>
            <person name="Rakitin A.L."/>
            <person name="Mardanov A.V."/>
            <person name="Ravin N.V."/>
        </authorList>
    </citation>
    <scope>NUCLEOTIDE SEQUENCE [LARGE SCALE GENOMIC DNA]</scope>
    <source>
        <strain evidence="5 6">M1803</strain>
    </source>
</reference>
<evidence type="ECO:0000259" key="3">
    <source>
        <dbReference type="PROSITE" id="PS50883"/>
    </source>
</evidence>
<dbReference type="SUPFAM" id="SSF55073">
    <property type="entry name" value="Nucleotide cyclase"/>
    <property type="match status" value="1"/>
</dbReference>
<dbReference type="SUPFAM" id="SSF52172">
    <property type="entry name" value="CheY-like"/>
    <property type="match status" value="1"/>
</dbReference>
<dbReference type="SUPFAM" id="SSF141868">
    <property type="entry name" value="EAL domain-like"/>
    <property type="match status" value="1"/>
</dbReference>
<dbReference type="Pfam" id="PF00990">
    <property type="entry name" value="GGDEF"/>
    <property type="match status" value="1"/>
</dbReference>
<dbReference type="Pfam" id="PF00072">
    <property type="entry name" value="Response_reg"/>
    <property type="match status" value="1"/>
</dbReference>
<dbReference type="InterPro" id="IPR000160">
    <property type="entry name" value="GGDEF_dom"/>
</dbReference>
<dbReference type="SMART" id="SM00052">
    <property type="entry name" value="EAL"/>
    <property type="match status" value="1"/>
</dbReference>
<dbReference type="InterPro" id="IPR052155">
    <property type="entry name" value="Biofilm_reg_signaling"/>
</dbReference>
<feature type="domain" description="EAL" evidence="3">
    <location>
        <begin position="393"/>
        <end position="648"/>
    </location>
</feature>
<name>A0A7M2X0E6_9BACT</name>
<dbReference type="CDD" id="cd01949">
    <property type="entry name" value="GGDEF"/>
    <property type="match status" value="1"/>
</dbReference>
<evidence type="ECO:0000313" key="6">
    <source>
        <dbReference type="Proteomes" id="UP000593765"/>
    </source>
</evidence>
<dbReference type="InterPro" id="IPR001633">
    <property type="entry name" value="EAL_dom"/>
</dbReference>
<dbReference type="PANTHER" id="PTHR44757:SF2">
    <property type="entry name" value="BIOFILM ARCHITECTURE MAINTENANCE PROTEIN MBAA"/>
    <property type="match status" value="1"/>
</dbReference>
<organism evidence="5 6">
    <name type="scientific">Humisphaera borealis</name>
    <dbReference type="NCBI Taxonomy" id="2807512"/>
    <lineage>
        <taxon>Bacteria</taxon>
        <taxon>Pseudomonadati</taxon>
        <taxon>Planctomycetota</taxon>
        <taxon>Phycisphaerae</taxon>
        <taxon>Tepidisphaerales</taxon>
        <taxon>Tepidisphaeraceae</taxon>
        <taxon>Humisphaera</taxon>
    </lineage>
</organism>
<dbReference type="InterPro" id="IPR043128">
    <property type="entry name" value="Rev_trsase/Diguanyl_cyclase"/>
</dbReference>
<sequence>MSVTPDNRRILLIDDNPQIHEDYRRCLADPVVASELDAMESELFGTAAKPSEQRPAFELQSAMQGEEALKLVEASLQRQSPFAVAFVDMRMPPGWDGLQTIEAIWAVDPRIQIVICTAYSDYSWDEITARLGRTDRLLILRKPFDRVEVCQLAAALTEKWSLTAIANRRREELEELVRERTSQLEQALRQDRLRLDLLEAVIEQRTAELRHAATHDKLTGLSNRSMLSDRLAHAIVRSHADRQRRWALLFLDLDDFKLVNDTLGHKAGDSVLVGVSQRLMAALRSGDVVVRASESMAVRLGGDEFVVLLENIRGVEDAEVVARRLLATLNLPHNVLERPVTCSASIGITTSEQLYEQVEDAVRDADIAMYRAKTEKNRYVVFDSTMHDQVVERVAMETELRQAIDRNQIALHYQPIVRLNDGELVGFEALMRWTHPTRGSIPPSRFIPVAEQCGVIRNLGLWSLDQAVRQVADWRHRFSSTPMTISVNLSPRQLADPTLVGEIRQIVGKSTAIASSLILEVTEGFLADDSTRAEDLLRSLTELGFHCYIDDFGTGYSSLSRLPKLPISGVKVDQCFVQRASQERKYAAVVNAVVNLSRNMDAVVVAEGLQTLEHVALLQALDCDQGQGFYFAPALPVDMAEQFIKDRPWRHRKAG</sequence>
<dbReference type="EMBL" id="CP063458">
    <property type="protein sequence ID" value="QOV91247.1"/>
    <property type="molecule type" value="Genomic_DNA"/>
</dbReference>
<dbReference type="KEGG" id="hbs:IPV69_07780"/>
<dbReference type="InterPro" id="IPR001789">
    <property type="entry name" value="Sig_transdc_resp-reg_receiver"/>
</dbReference>
<dbReference type="AlphaFoldDB" id="A0A7M2X0E6"/>
<accession>A0A7M2X0E6</accession>